<dbReference type="AlphaFoldDB" id="A0A023PJD3"/>
<organism evidence="1">
    <name type="scientific">Microchloropsis salina</name>
    <dbReference type="NCBI Taxonomy" id="2511165"/>
    <lineage>
        <taxon>Eukaryota</taxon>
        <taxon>Sar</taxon>
        <taxon>Stramenopiles</taxon>
        <taxon>Ochrophyta</taxon>
        <taxon>Eustigmatophyceae</taxon>
        <taxon>Eustigmatales</taxon>
        <taxon>Monodopsidaceae</taxon>
        <taxon>Microchloropsis</taxon>
    </lineage>
</organism>
<accession>A0A023PJD3</accession>
<reference evidence="1" key="1">
    <citation type="journal article" date="2014" name="BMC Genomics">
        <title>A pangenomic analysis of the Nannochloropsis organellar genomes reveals novel genetic variations in key metabolic genes.</title>
        <authorList>
            <person name="Starkenburg S.R."/>
            <person name="Kwon K.J."/>
            <person name="Jha R.K."/>
            <person name="McKay C."/>
            <person name="Jacobs M."/>
            <person name="Chertkov O."/>
            <person name="Twary S."/>
            <person name="Rocap G."/>
            <person name="Cattolico R.A."/>
        </authorList>
    </citation>
    <scope>NUCLEOTIDE SEQUENCE</scope>
    <source>
        <strain evidence="1">CCMP1776</strain>
    </source>
</reference>
<evidence type="ECO:0000313" key="1">
    <source>
        <dbReference type="EMBL" id="AHX25011.1"/>
    </source>
</evidence>
<sequence length="37" mass="4711">MDTEQRLRFIEFLSRPNRRVFKYTPDMAFLRMNNIRF</sequence>
<geneLocation type="mitochondrion" evidence="1"/>
<protein>
    <submittedName>
        <fullName evidence="1">Uncharacterized protein</fullName>
    </submittedName>
</protein>
<keyword evidence="1" id="KW-0496">Mitochondrion</keyword>
<proteinExistence type="predicted"/>
<dbReference type="EMBL" id="KJ410689">
    <property type="protein sequence ID" value="AHX25011.1"/>
    <property type="molecule type" value="Genomic_DNA"/>
</dbReference>
<gene>
    <name evidence="1" type="ORF">NskMp00203</name>
</gene>
<name>A0A023PJD3_9STRA</name>